<dbReference type="Pfam" id="PF06213">
    <property type="entry name" value="CobT"/>
    <property type="match status" value="1"/>
</dbReference>
<reference evidence="4" key="2">
    <citation type="submission" date="2023-01" db="EMBL/GenBank/DDBJ databases">
        <authorList>
            <person name="Sun Q."/>
            <person name="Evtushenko L."/>
        </authorList>
    </citation>
    <scope>NUCLEOTIDE SEQUENCE</scope>
    <source>
        <strain evidence="4">VKM B-1513</strain>
    </source>
</reference>
<protein>
    <recommendedName>
        <fullName evidence="1">Cobaltochelatase subunit CobT</fullName>
        <ecNumber evidence="1">6.6.1.2</ecNumber>
    </recommendedName>
</protein>
<dbReference type="GO" id="GO:0051116">
    <property type="term" value="F:cobaltochelatase activity"/>
    <property type="evidence" value="ECO:0007669"/>
    <property type="project" value="UniProtKB-UniRule"/>
</dbReference>
<dbReference type="SUPFAM" id="SSF53300">
    <property type="entry name" value="vWA-like"/>
    <property type="match status" value="1"/>
</dbReference>
<dbReference type="InterPro" id="IPR006538">
    <property type="entry name" value="CobT"/>
</dbReference>
<feature type="domain" description="VWFA" evidence="3">
    <location>
        <begin position="400"/>
        <end position="632"/>
    </location>
</feature>
<feature type="region of interest" description="Disordered" evidence="2">
    <location>
        <begin position="210"/>
        <end position="273"/>
    </location>
</feature>
<name>A0A9W6IKK6_9PROT</name>
<dbReference type="PANTHER" id="PTHR41248">
    <property type="entry name" value="NORD PROTEIN"/>
    <property type="match status" value="1"/>
</dbReference>
<gene>
    <name evidence="4" type="ORF">GCM10017621_15740</name>
</gene>
<evidence type="ECO:0000313" key="5">
    <source>
        <dbReference type="Proteomes" id="UP001143486"/>
    </source>
</evidence>
<feature type="compositionally biased region" description="Polar residues" evidence="2">
    <location>
        <begin position="612"/>
        <end position="622"/>
    </location>
</feature>
<feature type="compositionally biased region" description="Basic and acidic residues" evidence="2">
    <location>
        <begin position="229"/>
        <end position="246"/>
    </location>
</feature>
<dbReference type="Proteomes" id="UP001143486">
    <property type="component" value="Unassembled WGS sequence"/>
</dbReference>
<accession>A0A9W6IKK6</accession>
<dbReference type="RefSeq" id="WP_271186430.1">
    <property type="nucleotide sequence ID" value="NZ_BSFE01000003.1"/>
</dbReference>
<dbReference type="SMART" id="SM00327">
    <property type="entry name" value="VWA"/>
    <property type="match status" value="1"/>
</dbReference>
<dbReference type="GO" id="GO:0009236">
    <property type="term" value="P:cobalamin biosynthetic process"/>
    <property type="evidence" value="ECO:0007669"/>
    <property type="project" value="UniProtKB-UniRule"/>
</dbReference>
<evidence type="ECO:0000256" key="2">
    <source>
        <dbReference type="SAM" id="MobiDB-lite"/>
    </source>
</evidence>
<dbReference type="AlphaFoldDB" id="A0A9W6IKK6"/>
<dbReference type="PANTHER" id="PTHR41248:SF1">
    <property type="entry name" value="NORD PROTEIN"/>
    <property type="match status" value="1"/>
</dbReference>
<dbReference type="EC" id="6.6.1.2" evidence="1"/>
<feature type="region of interest" description="Disordered" evidence="2">
    <location>
        <begin position="607"/>
        <end position="636"/>
    </location>
</feature>
<feature type="compositionally biased region" description="Acidic residues" evidence="2">
    <location>
        <begin position="210"/>
        <end position="228"/>
    </location>
</feature>
<dbReference type="NCBIfam" id="TIGR01651">
    <property type="entry name" value="CobT"/>
    <property type="match status" value="1"/>
</dbReference>
<comment type="caution">
    <text evidence="4">The sequence shown here is derived from an EMBL/GenBank/DDBJ whole genome shotgun (WGS) entry which is preliminary data.</text>
</comment>
<proteinExistence type="predicted"/>
<dbReference type="InterPro" id="IPR002035">
    <property type="entry name" value="VWF_A"/>
</dbReference>
<dbReference type="Gene3D" id="3.40.50.410">
    <property type="entry name" value="von Willebrand factor, type A domain"/>
    <property type="match status" value="1"/>
</dbReference>
<reference evidence="4" key="1">
    <citation type="journal article" date="2014" name="Int. J. Syst. Evol. Microbiol.">
        <title>Complete genome sequence of Corynebacterium casei LMG S-19264T (=DSM 44701T), isolated from a smear-ripened cheese.</title>
        <authorList>
            <consortium name="US DOE Joint Genome Institute (JGI-PGF)"/>
            <person name="Walter F."/>
            <person name="Albersmeier A."/>
            <person name="Kalinowski J."/>
            <person name="Ruckert C."/>
        </authorList>
    </citation>
    <scope>NUCLEOTIDE SEQUENCE</scope>
    <source>
        <strain evidence="4">VKM B-1513</strain>
    </source>
</reference>
<dbReference type="Pfam" id="PF11775">
    <property type="entry name" value="CobT_C"/>
    <property type="match status" value="1"/>
</dbReference>
<dbReference type="InterPro" id="IPR036465">
    <property type="entry name" value="vWFA_dom_sf"/>
</dbReference>
<evidence type="ECO:0000313" key="4">
    <source>
        <dbReference type="EMBL" id="GLK52066.1"/>
    </source>
</evidence>
<dbReference type="EMBL" id="BSFE01000003">
    <property type="protein sequence ID" value="GLK52066.1"/>
    <property type="molecule type" value="Genomic_DNA"/>
</dbReference>
<sequence length="636" mass="69738">MSQPPRDPDAFKRALAITTRAIAGDKDLDVRYGGEIAGLSGGRIVLPNPGPEPSAAAAAAVRGRADALALRLAHHDEAAHLGALPPGATARAIFHAAEQARVESLGARDMRGMANNLDAALIARCRQKGWQRVEDRQAAPMEEAVAMLVRERITGRPTPPEADGLMTLWRDQLETVAGKSLDALARNAGDQQAFADLLRTVIEDLDLADELGGDPEQSENQDDDDEGVDREQRTGEDEQDDGKDGEQPDTPDASGTAGDEEEINAEGEDADTRVDAMDDEGAAQTAMRPNWQPSGEGDAKAYKVFTREFDEVIQAQDLCDADELERLRKYLDNALKGLDQVVGRLANRLQRRLMAQQERAWQFDLEEGVLDGSRLARVIADPTLPLSYKQESDTEFRDTIVTLLLDNSGSMRGRPIMVAAACADILARTLERVGVKTEILGFTTKAWKGGRSKEQWLAEGKPPHPGRLNDLRHIIYKSADTPWRRARTNLGLMMREGLLKENIDGEALLWAWKRMGARPEQRRIMMVISDGAPVDDGTQSANSPGYLERHLRETIALIENRSEIELLAIGIGHDVTRWYRRAVTINDVEQLGGAMTDQLAALFEEDGRPGTRFSSRNESATSGLKRGDRASLAGGR</sequence>
<feature type="compositionally biased region" description="Acidic residues" evidence="2">
    <location>
        <begin position="258"/>
        <end position="269"/>
    </location>
</feature>
<dbReference type="CDD" id="cd01454">
    <property type="entry name" value="vWA_norD_type"/>
    <property type="match status" value="1"/>
</dbReference>
<evidence type="ECO:0000259" key="3">
    <source>
        <dbReference type="PROSITE" id="PS50234"/>
    </source>
</evidence>
<dbReference type="PROSITE" id="PS50234">
    <property type="entry name" value="VWFA"/>
    <property type="match status" value="1"/>
</dbReference>
<dbReference type="InterPro" id="IPR025861">
    <property type="entry name" value="CobT_VWA_dom"/>
</dbReference>
<dbReference type="PIRSF" id="PIRSF031715">
    <property type="entry name" value="Cob_chel_CobT"/>
    <property type="match status" value="1"/>
</dbReference>
<dbReference type="InterPro" id="IPR051928">
    <property type="entry name" value="NorD/CobT"/>
</dbReference>
<organism evidence="4 5">
    <name type="scientific">Maricaulis virginensis</name>
    <dbReference type="NCBI Taxonomy" id="144022"/>
    <lineage>
        <taxon>Bacteria</taxon>
        <taxon>Pseudomonadati</taxon>
        <taxon>Pseudomonadota</taxon>
        <taxon>Alphaproteobacteria</taxon>
        <taxon>Maricaulales</taxon>
        <taxon>Maricaulaceae</taxon>
        <taxon>Maricaulis</taxon>
    </lineage>
</organism>
<keyword evidence="5" id="KW-1185">Reference proteome</keyword>
<evidence type="ECO:0000256" key="1">
    <source>
        <dbReference type="NCBIfam" id="TIGR01651"/>
    </source>
</evidence>